<evidence type="ECO:0000313" key="4">
    <source>
        <dbReference type="Proteomes" id="UP000030764"/>
    </source>
</evidence>
<name>A0A085LLL4_9BILA</name>
<proteinExistence type="predicted"/>
<accession>A0A085LLL4</accession>
<reference evidence="3 4" key="1">
    <citation type="journal article" date="2014" name="Nat. Genet.">
        <title>Genome and transcriptome of the porcine whipworm Trichuris suis.</title>
        <authorList>
            <person name="Jex A.R."/>
            <person name="Nejsum P."/>
            <person name="Schwarz E.M."/>
            <person name="Hu L."/>
            <person name="Young N.D."/>
            <person name="Hall R.S."/>
            <person name="Korhonen P.K."/>
            <person name="Liao S."/>
            <person name="Thamsborg S."/>
            <person name="Xia J."/>
            <person name="Xu P."/>
            <person name="Wang S."/>
            <person name="Scheerlinck J.P."/>
            <person name="Hofmann A."/>
            <person name="Sternberg P.W."/>
            <person name="Wang J."/>
            <person name="Gasser R.B."/>
        </authorList>
    </citation>
    <scope>NUCLEOTIDE SEQUENCE [LARGE SCALE GENOMIC DNA]</scope>
    <source>
        <strain evidence="3">DCEP-RM93M</strain>
    </source>
</reference>
<dbReference type="PANTHER" id="PTHR33327:SF3">
    <property type="entry name" value="RNA-DIRECTED DNA POLYMERASE"/>
    <property type="match status" value="1"/>
</dbReference>
<evidence type="ECO:0000256" key="1">
    <source>
        <dbReference type="SAM" id="MobiDB-lite"/>
    </source>
</evidence>
<dbReference type="Pfam" id="PF23055">
    <property type="entry name" value="DUF7041"/>
    <property type="match status" value="1"/>
</dbReference>
<feature type="region of interest" description="Disordered" evidence="1">
    <location>
        <begin position="217"/>
        <end position="247"/>
    </location>
</feature>
<dbReference type="EMBL" id="KL363416">
    <property type="protein sequence ID" value="KFD45860.1"/>
    <property type="molecule type" value="Genomic_DNA"/>
</dbReference>
<dbReference type="InterPro" id="IPR055469">
    <property type="entry name" value="DUF7041"/>
</dbReference>
<dbReference type="Proteomes" id="UP000030764">
    <property type="component" value="Unassembled WGS sequence"/>
</dbReference>
<evidence type="ECO:0000313" key="3">
    <source>
        <dbReference type="EMBL" id="KFD45860.1"/>
    </source>
</evidence>
<dbReference type="PANTHER" id="PTHR33327">
    <property type="entry name" value="ENDONUCLEASE"/>
    <property type="match status" value="1"/>
</dbReference>
<organism evidence="3 4">
    <name type="scientific">Trichuris suis</name>
    <name type="common">pig whipworm</name>
    <dbReference type="NCBI Taxonomy" id="68888"/>
    <lineage>
        <taxon>Eukaryota</taxon>
        <taxon>Metazoa</taxon>
        <taxon>Ecdysozoa</taxon>
        <taxon>Nematoda</taxon>
        <taxon>Enoplea</taxon>
        <taxon>Dorylaimia</taxon>
        <taxon>Trichinellida</taxon>
        <taxon>Trichuridae</taxon>
        <taxon>Trichuris</taxon>
    </lineage>
</organism>
<dbReference type="AlphaFoldDB" id="A0A085LLL4"/>
<feature type="domain" description="DUF7041" evidence="2">
    <location>
        <begin position="34"/>
        <end position="116"/>
    </location>
</feature>
<keyword evidence="4" id="KW-1185">Reference proteome</keyword>
<feature type="region of interest" description="Disordered" evidence="1">
    <location>
        <begin position="1"/>
        <end position="20"/>
    </location>
</feature>
<protein>
    <recommendedName>
        <fullName evidence="2">DUF7041 domain-containing protein</fullName>
    </recommendedName>
</protein>
<evidence type="ECO:0000259" key="2">
    <source>
        <dbReference type="Pfam" id="PF23055"/>
    </source>
</evidence>
<sequence length="291" mass="33026">MDPKLNDAPTSGDPVDESQLEPAGCHVNAARLELPQFDAEDVDTWLLMCENLLLDAGISRQVTMFRKVLARLPPERFRMVKHLAVRHPLPDDCYDQLKNCLSGRLAIAPAERLRRLESLPPELGDWKASQLYGQLEILYPDEVDSGLIREIFLKRLPVSPSVLCREWLKDHSLAEVAFRADAHCPMRAEVVTSAVAIPPSDDRSLPSSTSDELVAAARRDRFDRPRKPMSNEHSRRPARSRGGDDRTFRARPTYFIDRWCRLRQRYGPQAHSCLGNCTFIEDMTGNGQARQ</sequence>
<gene>
    <name evidence="3" type="ORF">M513_13273</name>
</gene>